<reference evidence="2 3" key="1">
    <citation type="submission" date="2024-09" db="EMBL/GenBank/DDBJ databases">
        <authorList>
            <person name="Sun Q."/>
            <person name="Mori K."/>
        </authorList>
    </citation>
    <scope>NUCLEOTIDE SEQUENCE [LARGE SCALE GENOMIC DNA]</scope>
    <source>
        <strain evidence="2 3">KCTC 23076</strain>
    </source>
</reference>
<proteinExistence type="predicted"/>
<dbReference type="PANTHER" id="PTHR11236">
    <property type="entry name" value="AMINOBENZOATE/ANTHRANILATE SYNTHASE"/>
    <property type="match status" value="1"/>
</dbReference>
<dbReference type="EMBL" id="JBHLTG010000001">
    <property type="protein sequence ID" value="MFC0677575.1"/>
    <property type="molecule type" value="Genomic_DNA"/>
</dbReference>
<keyword evidence="2" id="KW-0808">Transferase</keyword>
<feature type="domain" description="Chorismate-utilising enzyme C-terminal" evidence="1">
    <location>
        <begin position="189"/>
        <end position="442"/>
    </location>
</feature>
<organism evidence="2 3">
    <name type="scientific">Lysobacter korlensis</name>
    <dbReference type="NCBI Taxonomy" id="553636"/>
    <lineage>
        <taxon>Bacteria</taxon>
        <taxon>Pseudomonadati</taxon>
        <taxon>Pseudomonadota</taxon>
        <taxon>Gammaproteobacteria</taxon>
        <taxon>Lysobacterales</taxon>
        <taxon>Lysobacteraceae</taxon>
        <taxon>Lysobacter</taxon>
    </lineage>
</organism>
<dbReference type="InterPro" id="IPR019999">
    <property type="entry name" value="Anth_synth_I-like"/>
</dbReference>
<dbReference type="InterPro" id="IPR010118">
    <property type="entry name" value="Para-NH2Bz/anthranilate_synth"/>
</dbReference>
<protein>
    <submittedName>
        <fullName evidence="2">Aminodeoxychorismate synthase component I</fullName>
        <ecNumber evidence="2">2.6.1.85</ecNumber>
    </submittedName>
</protein>
<evidence type="ECO:0000259" key="1">
    <source>
        <dbReference type="Pfam" id="PF00425"/>
    </source>
</evidence>
<name>A0ABV6RKS8_9GAMM</name>
<keyword evidence="2" id="KW-0032">Aminotransferase</keyword>
<dbReference type="PRINTS" id="PR00095">
    <property type="entry name" value="ANTSNTHASEI"/>
</dbReference>
<dbReference type="InterPro" id="IPR005801">
    <property type="entry name" value="ADC_synthase"/>
</dbReference>
<dbReference type="NCBIfam" id="TIGR01824">
    <property type="entry name" value="PabB-clade2"/>
    <property type="match status" value="1"/>
</dbReference>
<dbReference type="SUPFAM" id="SSF56322">
    <property type="entry name" value="ADC synthase"/>
    <property type="match status" value="1"/>
</dbReference>
<dbReference type="GO" id="GO:0046820">
    <property type="term" value="F:4-amino-4-deoxychorismate synthase activity"/>
    <property type="evidence" value="ECO:0007669"/>
    <property type="project" value="UniProtKB-EC"/>
</dbReference>
<evidence type="ECO:0000313" key="3">
    <source>
        <dbReference type="Proteomes" id="UP001589896"/>
    </source>
</evidence>
<dbReference type="Gene3D" id="3.60.120.10">
    <property type="entry name" value="Anthranilate synthase"/>
    <property type="match status" value="1"/>
</dbReference>
<evidence type="ECO:0000313" key="2">
    <source>
        <dbReference type="EMBL" id="MFC0677575.1"/>
    </source>
</evidence>
<comment type="caution">
    <text evidence="2">The sequence shown here is derived from an EMBL/GenBank/DDBJ whole genome shotgun (WGS) entry which is preliminary data.</text>
</comment>
<dbReference type="InterPro" id="IPR015890">
    <property type="entry name" value="Chorismate_C"/>
</dbReference>
<gene>
    <name evidence="2" type="ORF">ACFFGH_06925</name>
</gene>
<dbReference type="Pfam" id="PF00425">
    <property type="entry name" value="Chorismate_bind"/>
    <property type="match status" value="1"/>
</dbReference>
<dbReference type="RefSeq" id="WP_386666263.1">
    <property type="nucleotide sequence ID" value="NZ_JBHLTG010000001.1"/>
</dbReference>
<keyword evidence="3" id="KW-1185">Reference proteome</keyword>
<dbReference type="Proteomes" id="UP001589896">
    <property type="component" value="Unassembled WGS sequence"/>
</dbReference>
<accession>A0ABV6RKS8</accession>
<sequence>MPLIRSLPVAFDLLDLHRLSPARYPVLLESTASGTPQGRWDLLLVTNGESIRFGADGVVRDHVGAVLEGGFLPALDAAWKQAANSGPSDGSESVPFIGGWALLLGYELAAEVEPVLQLPDGAGGVPRALALRCAAAVLRDRSTGMCLAVAEDGAADWFETIVSDLGGLSSLPAPAAWTPPLSLDEAPAERFTDGVARVLEYLAAGDVFQVNLSRGWHARFGEAPEPAALFQRLREHNPAPFAGIFSGEDWAVVSASPERLVSVVGDMIETRPIAGTRPRLSGDDDRLRISELVGHPKERAEHVMLIDLERNDLGRVCTPGSVEVDELMTVESYAHVHHIVSNVRGRLRAGVTPGEVIRALFPGGTITGCPKVRCMQIIAELEAEPRGIYTGAMGWLGRNGDMDLNILIRSATLEGCSLRFRTGAGIVADSDPQRELEETRAKARGMLRALG</sequence>
<dbReference type="EC" id="2.6.1.85" evidence="2"/>
<dbReference type="NCBIfam" id="NF006563">
    <property type="entry name" value="PRK09070.1"/>
    <property type="match status" value="1"/>
</dbReference>
<dbReference type="PANTHER" id="PTHR11236:SF9">
    <property type="entry name" value="ANTHRANILATE SYNTHASE COMPONENT 1"/>
    <property type="match status" value="1"/>
</dbReference>